<reference evidence="2" key="1">
    <citation type="journal article" date="2014" name="Int. J. Syst. Evol. Microbiol.">
        <title>Complete genome sequence of Corynebacterium casei LMG S-19264T (=DSM 44701T), isolated from a smear-ripened cheese.</title>
        <authorList>
            <consortium name="US DOE Joint Genome Institute (JGI-PGF)"/>
            <person name="Walter F."/>
            <person name="Albersmeier A."/>
            <person name="Kalinowski J."/>
            <person name="Ruckert C."/>
        </authorList>
    </citation>
    <scope>NUCLEOTIDE SEQUENCE</scope>
    <source>
        <strain evidence="2">KCTC 22164</strain>
    </source>
</reference>
<evidence type="ECO:0000313" key="3">
    <source>
        <dbReference type="Proteomes" id="UP000631300"/>
    </source>
</evidence>
<dbReference type="EMBL" id="BMXP01000002">
    <property type="protein sequence ID" value="GGW80231.1"/>
    <property type="molecule type" value="Genomic_DNA"/>
</dbReference>
<organism evidence="2 3">
    <name type="scientific">Alteromonas halophila</name>
    <dbReference type="NCBI Taxonomy" id="516698"/>
    <lineage>
        <taxon>Bacteria</taxon>
        <taxon>Pseudomonadati</taxon>
        <taxon>Pseudomonadota</taxon>
        <taxon>Gammaproteobacteria</taxon>
        <taxon>Alteromonadales</taxon>
        <taxon>Alteromonadaceae</taxon>
        <taxon>Alteromonas/Salinimonas group</taxon>
        <taxon>Alteromonas</taxon>
    </lineage>
</organism>
<feature type="region of interest" description="Disordered" evidence="1">
    <location>
        <begin position="22"/>
        <end position="66"/>
    </location>
</feature>
<dbReference type="AlphaFoldDB" id="A0A918JGX5"/>
<name>A0A918JGX5_9ALTE</name>
<protein>
    <recommendedName>
        <fullName evidence="4">Motility protein</fullName>
    </recommendedName>
</protein>
<reference evidence="2" key="2">
    <citation type="submission" date="2020-09" db="EMBL/GenBank/DDBJ databases">
        <authorList>
            <person name="Sun Q."/>
            <person name="Kim S."/>
        </authorList>
    </citation>
    <scope>NUCLEOTIDE SEQUENCE</scope>
    <source>
        <strain evidence="2">KCTC 22164</strain>
    </source>
</reference>
<dbReference type="Proteomes" id="UP000631300">
    <property type="component" value="Unassembled WGS sequence"/>
</dbReference>
<proteinExistence type="predicted"/>
<evidence type="ECO:0000313" key="2">
    <source>
        <dbReference type="EMBL" id="GGW80231.1"/>
    </source>
</evidence>
<sequence>MDLQGANASGTSGASLELASLKMAKDQQKQEGQATLQLLESTASSADVPKSTSANPAIGANINTFA</sequence>
<evidence type="ECO:0008006" key="4">
    <source>
        <dbReference type="Google" id="ProtNLM"/>
    </source>
</evidence>
<gene>
    <name evidence="2" type="ORF">GCM10007391_11360</name>
</gene>
<evidence type="ECO:0000256" key="1">
    <source>
        <dbReference type="SAM" id="MobiDB-lite"/>
    </source>
</evidence>
<dbReference type="RefSeq" id="WP_189404251.1">
    <property type="nucleotide sequence ID" value="NZ_BMXP01000002.1"/>
</dbReference>
<comment type="caution">
    <text evidence="2">The sequence shown here is derived from an EMBL/GenBank/DDBJ whole genome shotgun (WGS) entry which is preliminary data.</text>
</comment>
<accession>A0A918JGX5</accession>
<feature type="compositionally biased region" description="Polar residues" evidence="1">
    <location>
        <begin position="30"/>
        <end position="66"/>
    </location>
</feature>
<keyword evidence="3" id="KW-1185">Reference proteome</keyword>